<organism evidence="11 12">
    <name type="scientific">Thelonectria olida</name>
    <dbReference type="NCBI Taxonomy" id="1576542"/>
    <lineage>
        <taxon>Eukaryota</taxon>
        <taxon>Fungi</taxon>
        <taxon>Dikarya</taxon>
        <taxon>Ascomycota</taxon>
        <taxon>Pezizomycotina</taxon>
        <taxon>Sordariomycetes</taxon>
        <taxon>Hypocreomycetidae</taxon>
        <taxon>Hypocreales</taxon>
        <taxon>Nectriaceae</taxon>
        <taxon>Thelonectria</taxon>
    </lineage>
</organism>
<accession>A0A9P9ARC3</accession>
<evidence type="ECO:0000256" key="9">
    <source>
        <dbReference type="SAM" id="MobiDB-lite"/>
    </source>
</evidence>
<evidence type="ECO:0000256" key="3">
    <source>
        <dbReference type="ARBA" id="ARBA00022737"/>
    </source>
</evidence>
<feature type="region of interest" description="Disordered" evidence="9">
    <location>
        <begin position="616"/>
        <end position="651"/>
    </location>
</feature>
<dbReference type="PANTHER" id="PTHR24399">
    <property type="entry name" value="ZINC FINGER AND BTB DOMAIN-CONTAINING"/>
    <property type="match status" value="1"/>
</dbReference>
<name>A0A9P9ARC3_9HYPO</name>
<gene>
    <name evidence="11" type="ORF">B0T10DRAFT_560325</name>
</gene>
<dbReference type="GO" id="GO:0000978">
    <property type="term" value="F:RNA polymerase II cis-regulatory region sequence-specific DNA binding"/>
    <property type="evidence" value="ECO:0007669"/>
    <property type="project" value="TreeGrafter"/>
</dbReference>
<feature type="compositionally biased region" description="Low complexity" evidence="9">
    <location>
        <begin position="349"/>
        <end position="364"/>
    </location>
</feature>
<evidence type="ECO:0000259" key="10">
    <source>
        <dbReference type="PROSITE" id="PS50157"/>
    </source>
</evidence>
<dbReference type="SUPFAM" id="SSF57667">
    <property type="entry name" value="beta-beta-alpha zinc fingers"/>
    <property type="match status" value="2"/>
</dbReference>
<dbReference type="EMBL" id="JAGPYM010000008">
    <property type="protein sequence ID" value="KAH6891055.1"/>
    <property type="molecule type" value="Genomic_DNA"/>
</dbReference>
<feature type="compositionally biased region" description="Basic residues" evidence="9">
    <location>
        <begin position="10"/>
        <end position="19"/>
    </location>
</feature>
<keyword evidence="6" id="KW-0804">Transcription</keyword>
<dbReference type="OrthoDB" id="3437960at2759"/>
<dbReference type="SMART" id="SM00355">
    <property type="entry name" value="ZnF_C2H2"/>
    <property type="match status" value="2"/>
</dbReference>
<feature type="domain" description="C2H2-type" evidence="10">
    <location>
        <begin position="459"/>
        <end position="488"/>
    </location>
</feature>
<feature type="region of interest" description="Disordered" evidence="9">
    <location>
        <begin position="551"/>
        <end position="595"/>
    </location>
</feature>
<dbReference type="InterPro" id="IPR036236">
    <property type="entry name" value="Znf_C2H2_sf"/>
</dbReference>
<evidence type="ECO:0000256" key="5">
    <source>
        <dbReference type="ARBA" id="ARBA00023015"/>
    </source>
</evidence>
<reference evidence="11 12" key="1">
    <citation type="journal article" date="2021" name="Nat. Commun.">
        <title>Genetic determinants of endophytism in the Arabidopsis root mycobiome.</title>
        <authorList>
            <person name="Mesny F."/>
            <person name="Miyauchi S."/>
            <person name="Thiergart T."/>
            <person name="Pickel B."/>
            <person name="Atanasova L."/>
            <person name="Karlsson M."/>
            <person name="Huettel B."/>
            <person name="Barry K.W."/>
            <person name="Haridas S."/>
            <person name="Chen C."/>
            <person name="Bauer D."/>
            <person name="Andreopoulos W."/>
            <person name="Pangilinan J."/>
            <person name="LaButti K."/>
            <person name="Riley R."/>
            <person name="Lipzen A."/>
            <person name="Clum A."/>
            <person name="Drula E."/>
            <person name="Henrissat B."/>
            <person name="Kohler A."/>
            <person name="Grigoriev I.V."/>
            <person name="Martin F.M."/>
            <person name="Hacquard S."/>
        </authorList>
    </citation>
    <scope>NUCLEOTIDE SEQUENCE [LARGE SCALE GENOMIC DNA]</scope>
    <source>
        <strain evidence="11 12">MPI-CAGE-CH-0241</strain>
    </source>
</reference>
<evidence type="ECO:0000256" key="1">
    <source>
        <dbReference type="ARBA" id="ARBA00004123"/>
    </source>
</evidence>
<dbReference type="Gene3D" id="3.30.160.60">
    <property type="entry name" value="Classic Zinc Finger"/>
    <property type="match status" value="3"/>
</dbReference>
<dbReference type="GO" id="GO:0008270">
    <property type="term" value="F:zinc ion binding"/>
    <property type="evidence" value="ECO:0007669"/>
    <property type="project" value="UniProtKB-KW"/>
</dbReference>
<feature type="compositionally biased region" description="Polar residues" evidence="9">
    <location>
        <begin position="710"/>
        <end position="728"/>
    </location>
</feature>
<keyword evidence="5" id="KW-0805">Transcription regulation</keyword>
<keyword evidence="3" id="KW-0677">Repeat</keyword>
<feature type="region of interest" description="Disordered" evidence="9">
    <location>
        <begin position="710"/>
        <end position="729"/>
    </location>
</feature>
<keyword evidence="8" id="KW-0863">Zinc-finger</keyword>
<dbReference type="GO" id="GO:0001227">
    <property type="term" value="F:DNA-binding transcription repressor activity, RNA polymerase II-specific"/>
    <property type="evidence" value="ECO:0007669"/>
    <property type="project" value="TreeGrafter"/>
</dbReference>
<proteinExistence type="predicted"/>
<dbReference type="PANTHER" id="PTHR24399:SF70">
    <property type="entry name" value="C2H2-TYPE DOMAIN-CONTAINING PROTEIN"/>
    <property type="match status" value="1"/>
</dbReference>
<feature type="region of interest" description="Disordered" evidence="9">
    <location>
        <begin position="345"/>
        <end position="364"/>
    </location>
</feature>
<keyword evidence="2" id="KW-0479">Metal-binding</keyword>
<evidence type="ECO:0000256" key="7">
    <source>
        <dbReference type="ARBA" id="ARBA00023242"/>
    </source>
</evidence>
<comment type="subcellular location">
    <subcellularLocation>
        <location evidence="1">Nucleus</location>
    </subcellularLocation>
</comment>
<dbReference type="Proteomes" id="UP000777438">
    <property type="component" value="Unassembled WGS sequence"/>
</dbReference>
<evidence type="ECO:0000256" key="6">
    <source>
        <dbReference type="ARBA" id="ARBA00023163"/>
    </source>
</evidence>
<feature type="domain" description="C2H2-type" evidence="10">
    <location>
        <begin position="489"/>
        <end position="516"/>
    </location>
</feature>
<dbReference type="GO" id="GO:0005654">
    <property type="term" value="C:nucleoplasm"/>
    <property type="evidence" value="ECO:0007669"/>
    <property type="project" value="TreeGrafter"/>
</dbReference>
<keyword evidence="4" id="KW-0862">Zinc</keyword>
<keyword evidence="12" id="KW-1185">Reference proteome</keyword>
<dbReference type="PROSITE" id="PS00028">
    <property type="entry name" value="ZINC_FINGER_C2H2_1"/>
    <property type="match status" value="2"/>
</dbReference>
<feature type="region of interest" description="Disordered" evidence="9">
    <location>
        <begin position="1"/>
        <end position="45"/>
    </location>
</feature>
<dbReference type="AlphaFoldDB" id="A0A9P9ARC3"/>
<feature type="compositionally biased region" description="Basic and acidic residues" evidence="9">
    <location>
        <begin position="560"/>
        <end position="572"/>
    </location>
</feature>
<evidence type="ECO:0000256" key="4">
    <source>
        <dbReference type="ARBA" id="ARBA00022833"/>
    </source>
</evidence>
<evidence type="ECO:0000313" key="11">
    <source>
        <dbReference type="EMBL" id="KAH6891055.1"/>
    </source>
</evidence>
<feature type="compositionally biased region" description="Low complexity" evidence="9">
    <location>
        <begin position="580"/>
        <end position="595"/>
    </location>
</feature>
<protein>
    <recommendedName>
        <fullName evidence="10">C2H2-type domain-containing protein</fullName>
    </recommendedName>
</protein>
<dbReference type="FunFam" id="3.30.160.60:FF:000504">
    <property type="entry name" value="C2H2 transcription factor swi5"/>
    <property type="match status" value="1"/>
</dbReference>
<keyword evidence="7" id="KW-0539">Nucleus</keyword>
<feature type="region of interest" description="Disordered" evidence="9">
    <location>
        <begin position="399"/>
        <end position="421"/>
    </location>
</feature>
<dbReference type="Pfam" id="PF00096">
    <property type="entry name" value="zf-C2H2"/>
    <property type="match status" value="1"/>
</dbReference>
<dbReference type="PROSITE" id="PS50157">
    <property type="entry name" value="ZINC_FINGER_C2H2_2"/>
    <property type="match status" value="2"/>
</dbReference>
<feature type="compositionally biased region" description="Polar residues" evidence="9">
    <location>
        <begin position="616"/>
        <end position="630"/>
    </location>
</feature>
<dbReference type="InterPro" id="IPR013087">
    <property type="entry name" value="Znf_C2H2_type"/>
</dbReference>
<evidence type="ECO:0000256" key="2">
    <source>
        <dbReference type="ARBA" id="ARBA00022723"/>
    </source>
</evidence>
<comment type="caution">
    <text evidence="11">The sequence shown here is derived from an EMBL/GenBank/DDBJ whole genome shotgun (WGS) entry which is preliminary data.</text>
</comment>
<evidence type="ECO:0000256" key="8">
    <source>
        <dbReference type="PROSITE-ProRule" id="PRU00042"/>
    </source>
</evidence>
<sequence>MNSNPNGLRARQKQHRRQHSTPNAFGGSRIVLPNNTHRPAAGHRRGLSLDIRQQSNATSSTQGQNYMHHVLREAQQQRLQARPGPHSSYGNVNVALSGNTQYMASPNGTPQTQQFDPSSFDINNISFDAYTSHMNAMMSRGQAAYGDNMMGGKDFDMFNNDSALSTPTYMNFPESPSAQGWASEGDTSSTRKVSRRISNGILDRVNKFENLPEGFVNGQVPSTPPNGIEQNYCPPTPIETPQGRLVKTEATPNRFKDGYDESMEETIKPVRHRGGNRRAQAIFEDMQKQSEEAEQQQSLDSNTRRSLTMEKANSIHGLPQQTPDFMSMNNFNSEFLRIQNSLDMSQQSPQHMLQQRTQQLSQQFPQQMAQASFVNTSYTPELNPYPLNAESLSALPSALPSDTLSRRQSPHRRTDSQASSISAASIADINIEETKKETGVTLEEISKFIQGPDASDGKWTCLFESCGKKFGRKENIKSHVQTHLDDRQYQCPKCQKCFVRQHDLKRHAKIHTGVKPYPCECGNDFARHDALTRHRQRGMCIGAFDGIVRKTAKRGRPKKNRPDMDTRLEKSARTRKKNMSISSMSSISGCSDTSSVNTPDAEFNNMFDNVESMGMGSQTQHFASGSSAPMTSMPGPTVTEEASSPSAVSGPAYVSPRLSYASPGAYYAGSPGPSYASSGPSHASPVPSYVSPEILMEGIAMNHVSPARSVASQYNTPPELSQSSSPTPAQVFDVDPNSSIHTDDLTALSGTSALMTSSTLDGAMPYDMGADDDEMLRQFANAGGLVALDRDSSMLMNKFDEEFEDAVEMFTNNNDTSNTDIFFDNA</sequence>
<evidence type="ECO:0000313" key="12">
    <source>
        <dbReference type="Proteomes" id="UP000777438"/>
    </source>
</evidence>